<dbReference type="SUPFAM" id="SSF52540">
    <property type="entry name" value="P-loop containing nucleoside triphosphate hydrolases"/>
    <property type="match status" value="1"/>
</dbReference>
<dbReference type="OrthoDB" id="9808768at2"/>
<feature type="coiled-coil region" evidence="6">
    <location>
        <begin position="605"/>
        <end position="744"/>
    </location>
</feature>
<evidence type="ECO:0000256" key="4">
    <source>
        <dbReference type="ARBA" id="ARBA00023054"/>
    </source>
</evidence>
<dbReference type="PIRSF" id="PIRSF005719">
    <property type="entry name" value="SMC"/>
    <property type="match status" value="1"/>
</dbReference>
<dbReference type="SUPFAM" id="SSF57997">
    <property type="entry name" value="Tropomyosin"/>
    <property type="match status" value="1"/>
</dbReference>
<dbReference type="GO" id="GO:0016887">
    <property type="term" value="F:ATP hydrolysis activity"/>
    <property type="evidence" value="ECO:0007669"/>
    <property type="project" value="InterPro"/>
</dbReference>
<evidence type="ECO:0000313" key="9">
    <source>
        <dbReference type="Proteomes" id="UP000294614"/>
    </source>
</evidence>
<dbReference type="InterPro" id="IPR024704">
    <property type="entry name" value="SMC"/>
</dbReference>
<evidence type="ECO:0000313" key="8">
    <source>
        <dbReference type="EMBL" id="TCK62490.1"/>
    </source>
</evidence>
<evidence type="ECO:0000256" key="3">
    <source>
        <dbReference type="ARBA" id="ARBA00022840"/>
    </source>
</evidence>
<keyword evidence="1 6" id="KW-0963">Cytoplasm</keyword>
<keyword evidence="2 6" id="KW-0547">Nucleotide-binding</keyword>
<dbReference type="InterPro" id="IPR003395">
    <property type="entry name" value="RecF/RecN/SMC_N"/>
</dbReference>
<feature type="coiled-coil region" evidence="6">
    <location>
        <begin position="244"/>
        <end position="383"/>
    </location>
</feature>
<feature type="coiled-coil region" evidence="6">
    <location>
        <begin position="170"/>
        <end position="197"/>
    </location>
</feature>
<name>A0A4R1KEH9_9BACT</name>
<comment type="domain">
    <text evidence="6">Contains large globular domains required for ATP hydrolysis at each terminus and a third globular domain forming a flexible hinge near the middle of the molecule. These domains are separated by coiled-coil structures.</text>
</comment>
<evidence type="ECO:0000259" key="7">
    <source>
        <dbReference type="Pfam" id="PF02463"/>
    </source>
</evidence>
<dbReference type="EMBL" id="SMGG01000003">
    <property type="protein sequence ID" value="TCK62490.1"/>
    <property type="molecule type" value="Genomic_DNA"/>
</dbReference>
<dbReference type="Proteomes" id="UP000294614">
    <property type="component" value="Unassembled WGS sequence"/>
</dbReference>
<comment type="similarity">
    <text evidence="6">Belongs to the SMC family.</text>
</comment>
<dbReference type="InterPro" id="IPR011890">
    <property type="entry name" value="SMC_prok"/>
</dbReference>
<evidence type="ECO:0000256" key="1">
    <source>
        <dbReference type="ARBA" id="ARBA00022490"/>
    </source>
</evidence>
<feature type="coiled-coil region" evidence="6">
    <location>
        <begin position="802"/>
        <end position="878"/>
    </location>
</feature>
<dbReference type="GO" id="GO:0030261">
    <property type="term" value="P:chromosome condensation"/>
    <property type="evidence" value="ECO:0007669"/>
    <property type="project" value="InterPro"/>
</dbReference>
<dbReference type="GO" id="GO:0005524">
    <property type="term" value="F:ATP binding"/>
    <property type="evidence" value="ECO:0007669"/>
    <property type="project" value="UniProtKB-UniRule"/>
</dbReference>
<evidence type="ECO:0000256" key="2">
    <source>
        <dbReference type="ARBA" id="ARBA00022741"/>
    </source>
</evidence>
<dbReference type="InterPro" id="IPR027417">
    <property type="entry name" value="P-loop_NTPase"/>
</dbReference>
<comment type="caution">
    <text evidence="8">The sequence shown here is derived from an EMBL/GenBank/DDBJ whole genome shotgun (WGS) entry which is preliminary data.</text>
</comment>
<evidence type="ECO:0000256" key="6">
    <source>
        <dbReference type="HAMAP-Rule" id="MF_01894"/>
    </source>
</evidence>
<dbReference type="GO" id="GO:0003677">
    <property type="term" value="F:DNA binding"/>
    <property type="evidence" value="ECO:0007669"/>
    <property type="project" value="UniProtKB-UniRule"/>
</dbReference>
<comment type="subcellular location">
    <subcellularLocation>
        <location evidence="6">Cytoplasm</location>
    </subcellularLocation>
</comment>
<feature type="coiled-coil region" evidence="6">
    <location>
        <begin position="920"/>
        <end position="964"/>
    </location>
</feature>
<dbReference type="Pfam" id="PF02463">
    <property type="entry name" value="SMC_N"/>
    <property type="match status" value="1"/>
</dbReference>
<proteinExistence type="inferred from homology"/>
<keyword evidence="9" id="KW-1185">Reference proteome</keyword>
<accession>A0A4R1KEH9</accession>
<dbReference type="AlphaFoldDB" id="A0A4R1KEH9"/>
<dbReference type="PANTHER" id="PTHR43977">
    <property type="entry name" value="STRUCTURAL MAINTENANCE OF CHROMOSOMES PROTEIN 3"/>
    <property type="match status" value="1"/>
</dbReference>
<dbReference type="GO" id="GO:0006260">
    <property type="term" value="P:DNA replication"/>
    <property type="evidence" value="ECO:0007669"/>
    <property type="project" value="UniProtKB-UniRule"/>
</dbReference>
<sequence length="1111" mass="126968">MKFKSLTVQGFKSFVDKTVIEFPGGITCVIGPNGSGKSNILDAIRWIFGEQSAKELRGADMDDVIFAGSQHRKASGFAEVSLTLSELPENLTAKWGSFSEITVTRKHYRTGERDYLINGKKCRLKDIREIFYDSGLGTKSISIIEQGKVDKIIQSTPEDLRSFFEETAGVMRFKEGKKDAERRLNQTKDNLSRVTDILAEIRGQLETLTLQAEKVRRYRDLAKRQSSLQKSIIFHRYKKTFEELSEALQAINEMKINLSSHTEKFAKLTAAETALRQKAAELRRNFNEKNDAIIKAEAESGRAEADIRLLENEIEAAEKSKETLHSDIEFLQKKLGELTDRRAGILEAKASQSEKTASLQEKIDEIEERISGYETMREDIKEELFAADEEYLKTAHRASETRNAIFQNETMLGRYEKDKERLAQEKEESIRDTQFTENNIIVTEQEINRLRTEIETIDDTLDTYKEKYSELKDELNLLENKANEKKLEVNSARSKLAMLQNRLKAETSGQDNSALTEKFGGYLLLEKLSPTLVRELGDIIVFPSSKKDDVLRGVAEVKQTVRFVFDSDVQELLRNAENTVRADGAVIVNGLIYRKPGADDKREAVVRLQSEITQCTTELEDAENALEGISDQIPEISDSLETISDKLEELQQMKQTATLDIKDKERSIADIKQRHERMAKRAAIIDSEIANIDNEIKRSYEKIELYTKQNKDLSAQMADAEQRKEELSSKLEDIDAMYEDVRDEHSAYKVELRGVQESINGFVRELGFIDKDIAESTVKQNAAKNRLSQLLTSDIVNLKDRLEAKKGEFQDIIKKRHNLNEEKFRLDAQIAETEKEQEDTGRQIDKYNLEIRAIEDDIFDAEKKKERQEADITNLREAFEDKFQMDVKDFDMDIEDFQPVKAKTELTGIEREIDELGPLNMTAESEYNEIQERNEFLTKQKNDLEEAVASIHELIREMDENTTQIFSETFEGVKKNFVRVFSILFGQGTCELTLTNPDDVLNSGVEIFIQPPGKRLQNMNLMSGGEKAMGACTLLFALFLYRPTPFCFLDEIDAPLDDNNIDRFIRMVQTLSADTQFVIITHNQKTMAEADSIYGVTMQEPGVSRILSVVL</sequence>
<evidence type="ECO:0000256" key="5">
    <source>
        <dbReference type="ARBA" id="ARBA00023125"/>
    </source>
</evidence>
<dbReference type="GO" id="GO:0007062">
    <property type="term" value="P:sister chromatid cohesion"/>
    <property type="evidence" value="ECO:0007669"/>
    <property type="project" value="InterPro"/>
</dbReference>
<keyword evidence="5 6" id="KW-0238">DNA-binding</keyword>
<feature type="coiled-coil region" evidence="6">
    <location>
        <begin position="408"/>
        <end position="502"/>
    </location>
</feature>
<dbReference type="CDD" id="cd03278">
    <property type="entry name" value="ABC_SMC_barmotin"/>
    <property type="match status" value="1"/>
</dbReference>
<dbReference type="GO" id="GO:0005737">
    <property type="term" value="C:cytoplasm"/>
    <property type="evidence" value="ECO:0007669"/>
    <property type="project" value="UniProtKB-SubCell"/>
</dbReference>
<dbReference type="Gene3D" id="3.40.50.300">
    <property type="entry name" value="P-loop containing nucleotide triphosphate hydrolases"/>
    <property type="match status" value="2"/>
</dbReference>
<protein>
    <recommendedName>
        <fullName evidence="6">Chromosome partition protein Smc</fullName>
    </recommendedName>
</protein>
<reference evidence="8 9" key="1">
    <citation type="submission" date="2019-03" db="EMBL/GenBank/DDBJ databases">
        <title>Genomic Encyclopedia of Type Strains, Phase IV (KMG-IV): sequencing the most valuable type-strain genomes for metagenomic binning, comparative biology and taxonomic classification.</title>
        <authorList>
            <person name="Goeker M."/>
        </authorList>
    </citation>
    <scope>NUCLEOTIDE SEQUENCE [LARGE SCALE GENOMIC DNA]</scope>
    <source>
        <strain evidence="8 9">DSM 24984</strain>
    </source>
</reference>
<gene>
    <name evidence="6" type="primary">smc</name>
    <name evidence="8" type="ORF">C8D98_1019</name>
</gene>
<feature type="binding site" evidence="6">
    <location>
        <begin position="32"/>
        <end position="39"/>
    </location>
    <ligand>
        <name>ATP</name>
        <dbReference type="ChEBI" id="CHEBI:30616"/>
    </ligand>
</feature>
<comment type="function">
    <text evidence="6">Required for chromosome condensation and partitioning.</text>
</comment>
<keyword evidence="3 6" id="KW-0067">ATP-binding</keyword>
<feature type="domain" description="RecF/RecN/SMC N-terminal" evidence="7">
    <location>
        <begin position="4"/>
        <end position="1104"/>
    </location>
</feature>
<dbReference type="RefSeq" id="WP_132872590.1">
    <property type="nucleotide sequence ID" value="NZ_JAJUHT010000004.1"/>
</dbReference>
<dbReference type="Gene3D" id="1.20.5.170">
    <property type="match status" value="1"/>
</dbReference>
<dbReference type="GO" id="GO:0007059">
    <property type="term" value="P:chromosome segregation"/>
    <property type="evidence" value="ECO:0007669"/>
    <property type="project" value="UniProtKB-UniRule"/>
</dbReference>
<organism evidence="8 9">
    <name type="scientific">Seleniivibrio woodruffii</name>
    <dbReference type="NCBI Taxonomy" id="1078050"/>
    <lineage>
        <taxon>Bacteria</taxon>
        <taxon>Pseudomonadati</taxon>
        <taxon>Deferribacterota</taxon>
        <taxon>Deferribacteres</taxon>
        <taxon>Deferribacterales</taxon>
        <taxon>Geovibrionaceae</taxon>
        <taxon>Seleniivibrio</taxon>
    </lineage>
</organism>
<comment type="subunit">
    <text evidence="6">Homodimer.</text>
</comment>
<dbReference type="HAMAP" id="MF_01894">
    <property type="entry name" value="Smc_prok"/>
    <property type="match status" value="1"/>
</dbReference>
<keyword evidence="4 6" id="KW-0175">Coiled coil</keyword>